<comment type="subcellular location">
    <subcellularLocation>
        <location evidence="1">Membrane</location>
        <topology evidence="1">Multi-pass membrane protein</topology>
    </subcellularLocation>
</comment>
<dbReference type="EMBL" id="CP036402">
    <property type="protein sequence ID" value="QBI19449.1"/>
    <property type="molecule type" value="Genomic_DNA"/>
</dbReference>
<evidence type="ECO:0000313" key="9">
    <source>
        <dbReference type="EMBL" id="QBI19449.1"/>
    </source>
</evidence>
<keyword evidence="3 5" id="KW-1133">Transmembrane helix</keyword>
<feature type="transmembrane region" description="Helical" evidence="5">
    <location>
        <begin position="354"/>
        <end position="378"/>
    </location>
</feature>
<dbReference type="SUPFAM" id="SSF141322">
    <property type="entry name" value="NfeD domain-like"/>
    <property type="match status" value="1"/>
</dbReference>
<feature type="transmembrane region" description="Helical" evidence="5">
    <location>
        <begin position="416"/>
        <end position="436"/>
    </location>
</feature>
<feature type="domain" description="NfeD integral membrane" evidence="7">
    <location>
        <begin position="317"/>
        <end position="432"/>
    </location>
</feature>
<dbReference type="Pfam" id="PF01957">
    <property type="entry name" value="NfeD"/>
    <property type="match status" value="1"/>
</dbReference>
<feature type="transmembrane region" description="Helical" evidence="5">
    <location>
        <begin position="385"/>
        <end position="404"/>
    </location>
</feature>
<accession>A0A411YDY2</accession>
<organism evidence="9 10">
    <name type="scientific">Egibacter rhizosphaerae</name>
    <dbReference type="NCBI Taxonomy" id="1670831"/>
    <lineage>
        <taxon>Bacteria</taxon>
        <taxon>Bacillati</taxon>
        <taxon>Actinomycetota</taxon>
        <taxon>Nitriliruptoria</taxon>
        <taxon>Egibacterales</taxon>
        <taxon>Egibacteraceae</taxon>
        <taxon>Egibacter</taxon>
    </lineage>
</organism>
<dbReference type="SUPFAM" id="SSF52096">
    <property type="entry name" value="ClpP/crotonase"/>
    <property type="match status" value="1"/>
</dbReference>
<evidence type="ECO:0000259" key="6">
    <source>
        <dbReference type="Pfam" id="PF01957"/>
    </source>
</evidence>
<dbReference type="OrthoDB" id="9806253at2"/>
<dbReference type="InterPro" id="IPR056739">
    <property type="entry name" value="NfeD_membrane"/>
</dbReference>
<evidence type="ECO:0000259" key="8">
    <source>
        <dbReference type="Pfam" id="PF25145"/>
    </source>
</evidence>
<evidence type="ECO:0000256" key="1">
    <source>
        <dbReference type="ARBA" id="ARBA00004141"/>
    </source>
</evidence>
<dbReference type="GO" id="GO:0016020">
    <property type="term" value="C:membrane"/>
    <property type="evidence" value="ECO:0007669"/>
    <property type="project" value="UniProtKB-SubCell"/>
</dbReference>
<evidence type="ECO:0000313" key="10">
    <source>
        <dbReference type="Proteomes" id="UP000291469"/>
    </source>
</evidence>
<evidence type="ECO:0000256" key="2">
    <source>
        <dbReference type="ARBA" id="ARBA00022692"/>
    </source>
</evidence>
<dbReference type="PANTHER" id="PTHR33507">
    <property type="entry name" value="INNER MEMBRANE PROTEIN YBBJ"/>
    <property type="match status" value="1"/>
</dbReference>
<dbReference type="InterPro" id="IPR052165">
    <property type="entry name" value="Membrane_assoc_protease"/>
</dbReference>
<keyword evidence="4 5" id="KW-0472">Membrane</keyword>
<feature type="domain" description="NfeD1b N-terminal" evidence="8">
    <location>
        <begin position="74"/>
        <end position="217"/>
    </location>
</feature>
<evidence type="ECO:0000256" key="5">
    <source>
        <dbReference type="SAM" id="Phobius"/>
    </source>
</evidence>
<dbReference type="Gene3D" id="3.90.226.10">
    <property type="entry name" value="2-enoyl-CoA Hydratase, Chain A, domain 1"/>
    <property type="match status" value="1"/>
</dbReference>
<dbReference type="Pfam" id="PF25145">
    <property type="entry name" value="NfeD1b_N"/>
    <property type="match status" value="1"/>
</dbReference>
<dbReference type="AlphaFoldDB" id="A0A411YDY2"/>
<reference evidence="9 10" key="1">
    <citation type="submission" date="2019-01" db="EMBL/GenBank/DDBJ databases">
        <title>Egibacter rhizosphaerae EGI 80759T.</title>
        <authorList>
            <person name="Chen D.-D."/>
            <person name="Tian Y."/>
            <person name="Jiao J.-Y."/>
            <person name="Zhang X.-T."/>
            <person name="Zhang Y.-G."/>
            <person name="Zhang Y."/>
            <person name="Xiao M."/>
            <person name="Shu W.-S."/>
            <person name="Li W.-J."/>
        </authorList>
    </citation>
    <scope>NUCLEOTIDE SEQUENCE [LARGE SCALE GENOMIC DNA]</scope>
    <source>
        <strain evidence="9 10">EGI 80759</strain>
    </source>
</reference>
<name>A0A411YDY2_9ACTN</name>
<sequence>MRFSLVRAGACRTGTPARASRNGGPASPPPIATDAFRSARRALGAAALVAGLLLALWPSIAAAESDSGEGGSQVEVVQVEGPLDGRIVGQIEDALERAREADAQVLVLELDSPGALRTDALALAERIDASEVPVVAWIGPAGAEATGGVAVVAQSAHVLAMSPASVLGGAGAVDLADADRDAVPEPDPDEAERVADVLGDYADDRGRDPDLARDMVTGGAVVALGPGEPTDVDPDALPWAVDPDAATMGSDAELLDAGALDVAAGELPDVLAAVDGAEVMTAGGERTIAIDPGGAEVRFDNLGVWDAILHGVTDPTLAYLLVVGGLLAILFEVFQPGMGVPGIAGAGLLAAGAWGLWVLPVAWWALLLLLIGLALLAVDLAIGGFGLVTAGGTAALALGSWQLFSGPPPLQPVGWAVALVVVFCVVFFVAIMTGVLRAQGQQALAGAEDAVGDTGVVRSMLNPEGHVFVDGKLWRARAPEDVGKVPTGTSVRVTGLDHERQALAVEPAEREPAGDP</sequence>
<dbReference type="InterPro" id="IPR012340">
    <property type="entry name" value="NA-bd_OB-fold"/>
</dbReference>
<evidence type="ECO:0000256" key="4">
    <source>
        <dbReference type="ARBA" id="ARBA00023136"/>
    </source>
</evidence>
<dbReference type="RefSeq" id="WP_131154446.1">
    <property type="nucleotide sequence ID" value="NZ_CP036402.1"/>
</dbReference>
<dbReference type="InterPro" id="IPR002810">
    <property type="entry name" value="NfeD-like_C"/>
</dbReference>
<feature type="domain" description="NfeD-like C-terminal" evidence="6">
    <location>
        <begin position="448"/>
        <end position="497"/>
    </location>
</feature>
<dbReference type="InterPro" id="IPR056738">
    <property type="entry name" value="NfeD1b_N"/>
</dbReference>
<gene>
    <name evidence="9" type="ORF">ER308_07700</name>
</gene>
<evidence type="ECO:0000259" key="7">
    <source>
        <dbReference type="Pfam" id="PF24961"/>
    </source>
</evidence>
<feature type="transmembrane region" description="Helical" evidence="5">
    <location>
        <begin position="317"/>
        <end position="334"/>
    </location>
</feature>
<evidence type="ECO:0000256" key="3">
    <source>
        <dbReference type="ARBA" id="ARBA00022989"/>
    </source>
</evidence>
<dbReference type="Pfam" id="PF24961">
    <property type="entry name" value="NfeD_membrane"/>
    <property type="match status" value="1"/>
</dbReference>
<dbReference type="InterPro" id="IPR029045">
    <property type="entry name" value="ClpP/crotonase-like_dom_sf"/>
</dbReference>
<proteinExistence type="predicted"/>
<dbReference type="Proteomes" id="UP000291469">
    <property type="component" value="Chromosome"/>
</dbReference>
<keyword evidence="10" id="KW-1185">Reference proteome</keyword>
<keyword evidence="2 5" id="KW-0812">Transmembrane</keyword>
<dbReference type="Gene3D" id="2.40.50.140">
    <property type="entry name" value="Nucleic acid-binding proteins"/>
    <property type="match status" value="1"/>
</dbReference>
<protein>
    <submittedName>
        <fullName evidence="9">Uncharacterized protein</fullName>
    </submittedName>
</protein>
<dbReference type="KEGG" id="erz:ER308_07700"/>